<dbReference type="InterPro" id="IPR047324">
    <property type="entry name" value="LbH_gamma_CA-like"/>
</dbReference>
<dbReference type="PANTHER" id="PTHR13061:SF29">
    <property type="entry name" value="GAMMA CARBONIC ANHYDRASE-LIKE 1, MITOCHONDRIAL-RELATED"/>
    <property type="match status" value="1"/>
</dbReference>
<evidence type="ECO:0000313" key="2">
    <source>
        <dbReference type="Proteomes" id="UP000648239"/>
    </source>
</evidence>
<organism evidence="1 2">
    <name type="scientific">Candidatus Polarisedimenticola svalbardensis</name>
    <dbReference type="NCBI Taxonomy" id="2886004"/>
    <lineage>
        <taxon>Bacteria</taxon>
        <taxon>Pseudomonadati</taxon>
        <taxon>Acidobacteriota</taxon>
        <taxon>Candidatus Polarisedimenticolia</taxon>
        <taxon>Candidatus Polarisedimenticolales</taxon>
        <taxon>Candidatus Polarisedimenticolaceae</taxon>
        <taxon>Candidatus Polarisedimenticola</taxon>
    </lineage>
</organism>
<dbReference type="Proteomes" id="UP000648239">
    <property type="component" value="Unassembled WGS sequence"/>
</dbReference>
<dbReference type="CDD" id="cd04645">
    <property type="entry name" value="LbH_gamma_CA_like"/>
    <property type="match status" value="1"/>
</dbReference>
<dbReference type="InterPro" id="IPR001451">
    <property type="entry name" value="Hexapep"/>
</dbReference>
<dbReference type="Gene3D" id="2.160.10.10">
    <property type="entry name" value="Hexapeptide repeat proteins"/>
    <property type="match status" value="1"/>
</dbReference>
<dbReference type="PANTHER" id="PTHR13061">
    <property type="entry name" value="DYNACTIN SUBUNIT P25"/>
    <property type="match status" value="1"/>
</dbReference>
<evidence type="ECO:0000313" key="1">
    <source>
        <dbReference type="EMBL" id="MBD3866866.1"/>
    </source>
</evidence>
<protein>
    <submittedName>
        <fullName evidence="1">Gamma carbonic anhydrase family protein</fullName>
    </submittedName>
</protein>
<dbReference type="Pfam" id="PF00132">
    <property type="entry name" value="Hexapep"/>
    <property type="match status" value="1"/>
</dbReference>
<reference evidence="1 2" key="1">
    <citation type="submission" date="2020-08" db="EMBL/GenBank/DDBJ databases">
        <title>Acidobacteriota in marine sediments use diverse sulfur dissimilation pathways.</title>
        <authorList>
            <person name="Wasmund K."/>
        </authorList>
    </citation>
    <scope>NUCLEOTIDE SEQUENCE [LARGE SCALE GENOMIC DNA]</scope>
    <source>
        <strain evidence="1">MAG AM4</strain>
    </source>
</reference>
<dbReference type="AlphaFoldDB" id="A0A8J6Y6P6"/>
<name>A0A8J6Y6P6_9BACT</name>
<proteinExistence type="predicted"/>
<sequence>MVGDVRIGPDASVWYGCVLRGDMEPIRIGARTNIQDLTLVHVDRDCPAIIGDGVTVGHHAVIHGCTIGNDVLIGMGAVVLSGATVGDGALVAAGAVVREGFDVPPGMVAAGVPAKIRGEVTPELHRRILDGVETYVHYARRYREGELGGGRYGSEFSVTPGEPS</sequence>
<comment type="caution">
    <text evidence="1">The sequence shown here is derived from an EMBL/GenBank/DDBJ whole genome shotgun (WGS) entry which is preliminary data.</text>
</comment>
<dbReference type="EMBL" id="JACXWD010000003">
    <property type="protein sequence ID" value="MBD3866866.1"/>
    <property type="molecule type" value="Genomic_DNA"/>
</dbReference>
<accession>A0A8J6Y6P6</accession>
<dbReference type="SUPFAM" id="SSF51161">
    <property type="entry name" value="Trimeric LpxA-like enzymes"/>
    <property type="match status" value="1"/>
</dbReference>
<dbReference type="InterPro" id="IPR050484">
    <property type="entry name" value="Transf_Hexapept/Carb_Anhydrase"/>
</dbReference>
<gene>
    <name evidence="1" type="ORF">IFK94_01985</name>
</gene>
<dbReference type="InterPro" id="IPR011004">
    <property type="entry name" value="Trimer_LpxA-like_sf"/>
</dbReference>